<keyword evidence="1" id="KW-0472">Membrane</keyword>
<reference evidence="2 3" key="1">
    <citation type="submission" date="2020-02" db="EMBL/GenBank/DDBJ databases">
        <authorList>
            <person name="Sun Q."/>
        </authorList>
    </citation>
    <scope>NUCLEOTIDE SEQUENCE [LARGE SCALE GENOMIC DNA]</scope>
    <source>
        <strain evidence="2 3">YIM 13062</strain>
    </source>
</reference>
<evidence type="ECO:0000256" key="1">
    <source>
        <dbReference type="SAM" id="Phobius"/>
    </source>
</evidence>
<keyword evidence="1" id="KW-1133">Transmembrane helix</keyword>
<name>A0A846TVU0_9MICC</name>
<accession>A0A846TVU0</accession>
<feature type="transmembrane region" description="Helical" evidence="1">
    <location>
        <begin position="80"/>
        <end position="101"/>
    </location>
</feature>
<protein>
    <submittedName>
        <fullName evidence="2">Uncharacterized protein</fullName>
    </submittedName>
</protein>
<dbReference type="Proteomes" id="UP000521379">
    <property type="component" value="Unassembled WGS sequence"/>
</dbReference>
<gene>
    <name evidence="2" type="ORF">GTW58_00355</name>
</gene>
<proteinExistence type="predicted"/>
<keyword evidence="3" id="KW-1185">Reference proteome</keyword>
<evidence type="ECO:0000313" key="3">
    <source>
        <dbReference type="Proteomes" id="UP000521379"/>
    </source>
</evidence>
<sequence>MSAADRVFGDGSTTVEINPGVGLWSIVGPLAVLAVYALIYSYLRKGKNWARVTGIVLACLGSAFSLVGFFDAFFYGLYGIVVALAIVAFVAVNVVWIVAAIRGR</sequence>
<comment type="caution">
    <text evidence="2">The sequence shown here is derived from an EMBL/GenBank/DDBJ whole genome shotgun (WGS) entry which is preliminary data.</text>
</comment>
<keyword evidence="1" id="KW-0812">Transmembrane</keyword>
<feature type="transmembrane region" description="Helical" evidence="1">
    <location>
        <begin position="21"/>
        <end position="43"/>
    </location>
</feature>
<dbReference type="EMBL" id="JAAVUN010000001">
    <property type="protein sequence ID" value="NKE08425.1"/>
    <property type="molecule type" value="Genomic_DNA"/>
</dbReference>
<dbReference type="RefSeq" id="WP_119932508.1">
    <property type="nucleotide sequence ID" value="NZ_JAAVUN010000001.1"/>
</dbReference>
<evidence type="ECO:0000313" key="2">
    <source>
        <dbReference type="EMBL" id="NKE08425.1"/>
    </source>
</evidence>
<organism evidence="2 3">
    <name type="scientific">Kocuria subflava</name>
    <dbReference type="NCBI Taxonomy" id="1736139"/>
    <lineage>
        <taxon>Bacteria</taxon>
        <taxon>Bacillati</taxon>
        <taxon>Actinomycetota</taxon>
        <taxon>Actinomycetes</taxon>
        <taxon>Micrococcales</taxon>
        <taxon>Micrococcaceae</taxon>
        <taxon>Kocuria</taxon>
    </lineage>
</organism>
<feature type="transmembrane region" description="Helical" evidence="1">
    <location>
        <begin position="55"/>
        <end position="74"/>
    </location>
</feature>
<dbReference type="AlphaFoldDB" id="A0A846TVU0"/>